<evidence type="ECO:0000313" key="3">
    <source>
        <dbReference type="Proteomes" id="UP001303046"/>
    </source>
</evidence>
<proteinExistence type="predicted"/>
<organism evidence="2 3">
    <name type="scientific">Necator americanus</name>
    <name type="common">Human hookworm</name>
    <dbReference type="NCBI Taxonomy" id="51031"/>
    <lineage>
        <taxon>Eukaryota</taxon>
        <taxon>Metazoa</taxon>
        <taxon>Ecdysozoa</taxon>
        <taxon>Nematoda</taxon>
        <taxon>Chromadorea</taxon>
        <taxon>Rhabditida</taxon>
        <taxon>Rhabditina</taxon>
        <taxon>Rhabditomorpha</taxon>
        <taxon>Strongyloidea</taxon>
        <taxon>Ancylostomatidae</taxon>
        <taxon>Bunostominae</taxon>
        <taxon>Necator</taxon>
    </lineage>
</organism>
<evidence type="ECO:0000313" key="2">
    <source>
        <dbReference type="EMBL" id="KAK6735649.1"/>
    </source>
</evidence>
<name>A0ABR1CAY7_NECAM</name>
<sequence>MTFLYPNQVTGRCKGGGLESSPPVHCGERNVLPKTHGTRGLRPAHGAKPGTIAPEKTGLQESYRLLKRKRAGMMICTDNARTFALEAAIEDLMMQARKFRQQSPRQHEYAEELQPRLQARSNFWSSRFLLKNSSLSSKPGRTARHQTVEVDVISKDGATLDYAAKA</sequence>
<keyword evidence="3" id="KW-1185">Reference proteome</keyword>
<dbReference type="EMBL" id="JAVFWL010000002">
    <property type="protein sequence ID" value="KAK6735649.1"/>
    <property type="molecule type" value="Genomic_DNA"/>
</dbReference>
<gene>
    <name evidence="2" type="primary">Necator_chrII.g6503</name>
    <name evidence="2" type="ORF">RB195_018710</name>
</gene>
<reference evidence="2 3" key="1">
    <citation type="submission" date="2023-08" db="EMBL/GenBank/DDBJ databases">
        <title>A Necator americanus chromosomal reference genome.</title>
        <authorList>
            <person name="Ilik V."/>
            <person name="Petrzelkova K.J."/>
            <person name="Pardy F."/>
            <person name="Fuh T."/>
            <person name="Niatou-Singa F.S."/>
            <person name="Gouil Q."/>
            <person name="Baker L."/>
            <person name="Ritchie M.E."/>
            <person name="Jex A.R."/>
            <person name="Gazzola D."/>
            <person name="Li H."/>
            <person name="Toshio Fujiwara R."/>
            <person name="Zhan B."/>
            <person name="Aroian R.V."/>
            <person name="Pafco B."/>
            <person name="Schwarz E.M."/>
        </authorList>
    </citation>
    <scope>NUCLEOTIDE SEQUENCE [LARGE SCALE GENOMIC DNA]</scope>
    <source>
        <strain evidence="2 3">Aroian</strain>
        <tissue evidence="2">Whole animal</tissue>
    </source>
</reference>
<comment type="caution">
    <text evidence="2">The sequence shown here is derived from an EMBL/GenBank/DDBJ whole genome shotgun (WGS) entry which is preliminary data.</text>
</comment>
<accession>A0ABR1CAY7</accession>
<protein>
    <submittedName>
        <fullName evidence="2">Uncharacterized protein</fullName>
    </submittedName>
</protein>
<evidence type="ECO:0000256" key="1">
    <source>
        <dbReference type="SAM" id="MobiDB-lite"/>
    </source>
</evidence>
<feature type="region of interest" description="Disordered" evidence="1">
    <location>
        <begin position="33"/>
        <end position="53"/>
    </location>
</feature>
<dbReference type="Proteomes" id="UP001303046">
    <property type="component" value="Unassembled WGS sequence"/>
</dbReference>